<evidence type="ECO:0000313" key="3">
    <source>
        <dbReference type="Proteomes" id="UP001365542"/>
    </source>
</evidence>
<reference evidence="2 3" key="1">
    <citation type="submission" date="2019-10" db="EMBL/GenBank/DDBJ databases">
        <authorList>
            <person name="Palmer J.M."/>
        </authorList>
    </citation>
    <scope>NUCLEOTIDE SEQUENCE [LARGE SCALE GENOMIC DNA]</scope>
    <source>
        <strain evidence="2 3">TWF694</strain>
    </source>
</reference>
<accession>A0AAV9WY28</accession>
<feature type="compositionally biased region" description="Polar residues" evidence="1">
    <location>
        <begin position="1"/>
        <end position="13"/>
    </location>
</feature>
<keyword evidence="3" id="KW-1185">Reference proteome</keyword>
<feature type="region of interest" description="Disordered" evidence="1">
    <location>
        <begin position="1"/>
        <end position="20"/>
    </location>
</feature>
<organism evidence="2 3">
    <name type="scientific">Orbilia ellipsospora</name>
    <dbReference type="NCBI Taxonomy" id="2528407"/>
    <lineage>
        <taxon>Eukaryota</taxon>
        <taxon>Fungi</taxon>
        <taxon>Dikarya</taxon>
        <taxon>Ascomycota</taxon>
        <taxon>Pezizomycotina</taxon>
        <taxon>Orbiliomycetes</taxon>
        <taxon>Orbiliales</taxon>
        <taxon>Orbiliaceae</taxon>
        <taxon>Orbilia</taxon>
    </lineage>
</organism>
<dbReference type="AlphaFoldDB" id="A0AAV9WY28"/>
<feature type="region of interest" description="Disordered" evidence="1">
    <location>
        <begin position="91"/>
        <end position="174"/>
    </location>
</feature>
<name>A0AAV9WY28_9PEZI</name>
<evidence type="ECO:0000313" key="2">
    <source>
        <dbReference type="EMBL" id="KAK6528749.1"/>
    </source>
</evidence>
<gene>
    <name evidence="2" type="ORF">TWF694_003988</name>
</gene>
<sequence length="174" mass="19046">MSPVNAASTTPSPTKEKSFESFAKKTKSVEVLLTVLLSCKRPDAFGLDNSLVDWDLVCRRLDFKNVRTATTRWGQVKKELLECAGAMKITCTPNKSGGKENDLDDASPPETPSKVYRITKPSTTAKKRGEGVKKQTPGRGGRKSALSKSKQVALEQELGLVSEEDREQSTDVNE</sequence>
<comment type="caution">
    <text evidence="2">The sequence shown here is derived from an EMBL/GenBank/DDBJ whole genome shotgun (WGS) entry which is preliminary data.</text>
</comment>
<evidence type="ECO:0000256" key="1">
    <source>
        <dbReference type="SAM" id="MobiDB-lite"/>
    </source>
</evidence>
<protein>
    <submittedName>
        <fullName evidence="2">Uncharacterized protein</fullName>
    </submittedName>
</protein>
<dbReference type="EMBL" id="JAVHJO010000014">
    <property type="protein sequence ID" value="KAK6528749.1"/>
    <property type="molecule type" value="Genomic_DNA"/>
</dbReference>
<proteinExistence type="predicted"/>
<dbReference type="Proteomes" id="UP001365542">
    <property type="component" value="Unassembled WGS sequence"/>
</dbReference>